<gene>
    <name evidence="2" type="ORF">M8318_04065</name>
</gene>
<reference evidence="2" key="1">
    <citation type="submission" date="2022-05" db="EMBL/GenBank/DDBJ databases">
        <title>Description of a novel species of Leclercia; Leclercia tamurae and the Proposal for a Novel Genus Silvania gen. nov. Containing Two Novel Species Silvania hatchlandensis sp. nov. and Silvania confinis sp. nov. Isolated from the Rhizosphere of Oak.</title>
        <authorList>
            <person name="Maddock D.W."/>
            <person name="Brady C.L."/>
            <person name="Denman S."/>
            <person name="Arnold D."/>
        </authorList>
    </citation>
    <scope>NUCLEOTIDE SEQUENCE</scope>
    <source>
        <strain evidence="2">H6S3</strain>
    </source>
</reference>
<dbReference type="InterPro" id="IPR051396">
    <property type="entry name" value="Bact_Antivir_Def_Nuclease"/>
</dbReference>
<sequence>MNINDFFGFGFAGYRSINEDLVKIAPLKKINFIIGQNNAGKYNIVNFLHKHYSLFLRQTNVGKHRASSLQEKPTYTTLDKAIGSLNDKIRIVFPLSLDNLEQFKNKLAPINPNAAPYDSVEKQRLQITGHLSKLFHEFKGDNDIYWFEFEANNPLNEFRLKYDREKMMSLLSHSEWGWLWQKLTRQSSGNLEQHWFPEVINHISYKPENAPNIEVIPAIRMVGETGSVGDDFSGVGIIDRLARLENPALTERNNLVKFNKINEFLQNVLDNNTAKITIPYQRDTILVEIDNRILPLASLGTGIHEFIILASASTILENTIVCIEEPELHLHPLLQKKLVKYLADNTSNKYLFTTHSAHLLDAVEAEIFHVTQINGFTKIEAVDNNHSRSGICRDLGYKASDILQANCVIWVEGPSDRIYLNYWLSALNTNFIEGIHYSIMFYGGRLFSHLTALDSDEEQVHDFISVRKLNRNSVIMFDSDASSPKKPLTETKNRLKSEFDSGPGFAWVTKGRQVENYLSAEQIRECIKEIHPSAILAPEVGIYTNLLNYSTKKKESVTANKVAVARKYVESYKADLSILDLKLMMEKLKTFIETCN</sequence>
<protein>
    <submittedName>
        <fullName evidence="2">ATP-binding protein</fullName>
    </submittedName>
</protein>
<keyword evidence="2" id="KW-0547">Nucleotide-binding</keyword>
<evidence type="ECO:0000313" key="3">
    <source>
        <dbReference type="Proteomes" id="UP001062027"/>
    </source>
</evidence>
<dbReference type="InterPro" id="IPR041685">
    <property type="entry name" value="AAA_GajA/Old/RecF-like"/>
</dbReference>
<accession>A0ABT2R7J7</accession>
<dbReference type="Gene3D" id="3.40.50.300">
    <property type="entry name" value="P-loop containing nucleotide triphosphate hydrolases"/>
    <property type="match status" value="1"/>
</dbReference>
<dbReference type="PANTHER" id="PTHR43581">
    <property type="entry name" value="ATP/GTP PHOSPHATASE"/>
    <property type="match status" value="1"/>
</dbReference>
<proteinExistence type="predicted"/>
<dbReference type="Proteomes" id="UP001062027">
    <property type="component" value="Unassembled WGS sequence"/>
</dbReference>
<name>A0ABT2R7J7_9ENTR</name>
<keyword evidence="3" id="KW-1185">Reference proteome</keyword>
<dbReference type="RefSeq" id="WP_262661046.1">
    <property type="nucleotide sequence ID" value="NZ_JAMHKS010000064.1"/>
</dbReference>
<dbReference type="SUPFAM" id="SSF52540">
    <property type="entry name" value="P-loop containing nucleoside triphosphate hydrolases"/>
    <property type="match status" value="1"/>
</dbReference>
<dbReference type="InterPro" id="IPR027417">
    <property type="entry name" value="P-loop_NTPase"/>
</dbReference>
<keyword evidence="2" id="KW-0067">ATP-binding</keyword>
<dbReference type="PANTHER" id="PTHR43581:SF4">
    <property type="entry name" value="ATP_GTP PHOSPHATASE"/>
    <property type="match status" value="1"/>
</dbReference>
<dbReference type="EMBL" id="JAMHKS010000064">
    <property type="protein sequence ID" value="MCU6676842.1"/>
    <property type="molecule type" value="Genomic_DNA"/>
</dbReference>
<dbReference type="GO" id="GO:0005524">
    <property type="term" value="F:ATP binding"/>
    <property type="evidence" value="ECO:0007669"/>
    <property type="project" value="UniProtKB-KW"/>
</dbReference>
<evidence type="ECO:0000313" key="2">
    <source>
        <dbReference type="EMBL" id="MCU6676842.1"/>
    </source>
</evidence>
<organism evidence="2 3">
    <name type="scientific">Leclercia tamurae</name>
    <dbReference type="NCBI Taxonomy" id="2926467"/>
    <lineage>
        <taxon>Bacteria</taxon>
        <taxon>Pseudomonadati</taxon>
        <taxon>Pseudomonadota</taxon>
        <taxon>Gammaproteobacteria</taxon>
        <taxon>Enterobacterales</taxon>
        <taxon>Enterobacteriaceae</taxon>
        <taxon>Leclercia</taxon>
    </lineage>
</organism>
<feature type="domain" description="Endonuclease GajA/Old nuclease/RecF-like AAA" evidence="1">
    <location>
        <begin position="258"/>
        <end position="359"/>
    </location>
</feature>
<dbReference type="Pfam" id="PF13175">
    <property type="entry name" value="AAA_15"/>
    <property type="match status" value="1"/>
</dbReference>
<evidence type="ECO:0000259" key="1">
    <source>
        <dbReference type="Pfam" id="PF13175"/>
    </source>
</evidence>
<comment type="caution">
    <text evidence="2">The sequence shown here is derived from an EMBL/GenBank/DDBJ whole genome shotgun (WGS) entry which is preliminary data.</text>
</comment>